<accession>A0AAV1VZ13</accession>
<feature type="compositionally biased region" description="Low complexity" evidence="7">
    <location>
        <begin position="244"/>
        <end position="255"/>
    </location>
</feature>
<feature type="domain" description="HTH myb-type" evidence="9">
    <location>
        <begin position="86"/>
        <end position="140"/>
    </location>
</feature>
<feature type="region of interest" description="Disordered" evidence="7">
    <location>
        <begin position="460"/>
        <end position="481"/>
    </location>
</feature>
<feature type="region of interest" description="Disordered" evidence="7">
    <location>
        <begin position="208"/>
        <end position="259"/>
    </location>
</feature>
<dbReference type="InterPro" id="IPR001005">
    <property type="entry name" value="SANT/Myb"/>
</dbReference>
<dbReference type="AlphaFoldDB" id="A0AAV1VZ13"/>
<sequence length="522" mass="58863">MNITTIKDASNDENGLVSMISVSGGGGHGMAEEVALKKGPWTTAEDAILVDYVTNHGEGNWNAVQRNTWLARCGKSCRLRWANHLRPNLKKCSFSHDEEKLIVLFHSKFGNKWARMAALLPGRTDNEIKNYWNTRVKRHHRQGLPLYLDVHDQPTTPTTPSLCVTPTGSNTNTNTITNFDFLHQNHHHDQHHDMFKSSPVLYPAVLESEHHHHSPISPRAQPSHRSPLSSPPSYSPHYFMDPTPSNSNPQLSSLSFTFQKPTPVPSTPLRFKRYRSYPNFSLYHLPSITPYSTSAPPDQIADLDAFKFPQPNNSSFSPQYFQTPVLDYERMVSPSNFVFSSKLEHPSNQFSQPQLQPEVKHHDREFNDPTFQTSSGLLGDLLFDAQALASGQNSKKRNYFSLNQGNDVFDGYQNFEDCPLTSTYWFSTSGVNPKDEASDLSKCMNEDMSKFLTVMPSTMQGTDRNNNSEAEVSNVQSSSVTTDDNFGLDMKPIASLFPLSNATNHGENQGYYYYWDNLPGLC</sequence>
<evidence type="ECO:0000256" key="5">
    <source>
        <dbReference type="ARBA" id="ARBA00023163"/>
    </source>
</evidence>
<comment type="caution">
    <text evidence="10">The sequence shown here is derived from an EMBL/GenBank/DDBJ whole genome shotgun (WGS) entry which is preliminary data.</text>
</comment>
<keyword evidence="3" id="KW-0805">Transcription regulation</keyword>
<evidence type="ECO:0000259" key="9">
    <source>
        <dbReference type="PROSITE" id="PS51294"/>
    </source>
</evidence>
<dbReference type="PANTHER" id="PTHR47995">
    <property type="entry name" value="TRANSCRIPTION FACTOR MYB33-RELATED"/>
    <property type="match status" value="1"/>
</dbReference>
<evidence type="ECO:0000256" key="2">
    <source>
        <dbReference type="ARBA" id="ARBA00022737"/>
    </source>
</evidence>
<keyword evidence="6" id="KW-0539">Nucleus</keyword>
<evidence type="ECO:0000259" key="8">
    <source>
        <dbReference type="PROSITE" id="PS50090"/>
    </source>
</evidence>
<feature type="domain" description="HTH myb-type" evidence="9">
    <location>
        <begin position="33"/>
        <end position="85"/>
    </location>
</feature>
<dbReference type="CDD" id="cd00167">
    <property type="entry name" value="SANT"/>
    <property type="match status" value="2"/>
</dbReference>
<dbReference type="SUPFAM" id="SSF46689">
    <property type="entry name" value="Homeodomain-like"/>
    <property type="match status" value="1"/>
</dbReference>
<dbReference type="GO" id="GO:0005634">
    <property type="term" value="C:nucleus"/>
    <property type="evidence" value="ECO:0007669"/>
    <property type="project" value="UniProtKB-SubCell"/>
</dbReference>
<dbReference type="PROSITE" id="PS51294">
    <property type="entry name" value="HTH_MYB"/>
    <property type="match status" value="2"/>
</dbReference>
<dbReference type="SMART" id="SM00717">
    <property type="entry name" value="SANT"/>
    <property type="match status" value="2"/>
</dbReference>
<dbReference type="Pfam" id="PF00249">
    <property type="entry name" value="Myb_DNA-binding"/>
    <property type="match status" value="2"/>
</dbReference>
<feature type="domain" description="Myb-like" evidence="8">
    <location>
        <begin position="33"/>
        <end position="85"/>
    </location>
</feature>
<dbReference type="Proteomes" id="UP001497480">
    <property type="component" value="Unassembled WGS sequence"/>
</dbReference>
<evidence type="ECO:0000313" key="10">
    <source>
        <dbReference type="EMBL" id="CAL0302152.1"/>
    </source>
</evidence>
<evidence type="ECO:0000256" key="7">
    <source>
        <dbReference type="SAM" id="MobiDB-lite"/>
    </source>
</evidence>
<evidence type="ECO:0000256" key="4">
    <source>
        <dbReference type="ARBA" id="ARBA00023125"/>
    </source>
</evidence>
<keyword evidence="4" id="KW-0238">DNA-binding</keyword>
<dbReference type="InterPro" id="IPR009057">
    <property type="entry name" value="Homeodomain-like_sf"/>
</dbReference>
<evidence type="ECO:0000313" key="11">
    <source>
        <dbReference type="Proteomes" id="UP001497480"/>
    </source>
</evidence>
<evidence type="ECO:0000256" key="6">
    <source>
        <dbReference type="ARBA" id="ARBA00023242"/>
    </source>
</evidence>
<dbReference type="Gene3D" id="1.10.10.60">
    <property type="entry name" value="Homeodomain-like"/>
    <property type="match status" value="2"/>
</dbReference>
<dbReference type="GO" id="GO:0003677">
    <property type="term" value="F:DNA binding"/>
    <property type="evidence" value="ECO:0007669"/>
    <property type="project" value="UniProtKB-KW"/>
</dbReference>
<feature type="domain" description="Myb-like" evidence="8">
    <location>
        <begin position="86"/>
        <end position="136"/>
    </location>
</feature>
<reference evidence="10 11" key="1">
    <citation type="submission" date="2024-03" db="EMBL/GenBank/DDBJ databases">
        <authorList>
            <person name="Martinez-Hernandez J."/>
        </authorList>
    </citation>
    <scope>NUCLEOTIDE SEQUENCE [LARGE SCALE GENOMIC DNA]</scope>
</reference>
<name>A0AAV1VZ13_LUPLU</name>
<dbReference type="PANTHER" id="PTHR47995:SF18">
    <property type="entry name" value="TRANSCRIPTION FACTOR MYB65"/>
    <property type="match status" value="1"/>
</dbReference>
<dbReference type="EMBL" id="CAXHTB010000002">
    <property type="protein sequence ID" value="CAL0302152.1"/>
    <property type="molecule type" value="Genomic_DNA"/>
</dbReference>
<dbReference type="PROSITE" id="PS50090">
    <property type="entry name" value="MYB_LIKE"/>
    <property type="match status" value="2"/>
</dbReference>
<proteinExistence type="predicted"/>
<dbReference type="InterPro" id="IPR017930">
    <property type="entry name" value="Myb_dom"/>
</dbReference>
<evidence type="ECO:0000256" key="3">
    <source>
        <dbReference type="ARBA" id="ARBA00023015"/>
    </source>
</evidence>
<evidence type="ECO:0000256" key="1">
    <source>
        <dbReference type="ARBA" id="ARBA00004123"/>
    </source>
</evidence>
<organism evidence="10 11">
    <name type="scientific">Lupinus luteus</name>
    <name type="common">European yellow lupine</name>
    <dbReference type="NCBI Taxonomy" id="3873"/>
    <lineage>
        <taxon>Eukaryota</taxon>
        <taxon>Viridiplantae</taxon>
        <taxon>Streptophyta</taxon>
        <taxon>Embryophyta</taxon>
        <taxon>Tracheophyta</taxon>
        <taxon>Spermatophyta</taxon>
        <taxon>Magnoliopsida</taxon>
        <taxon>eudicotyledons</taxon>
        <taxon>Gunneridae</taxon>
        <taxon>Pentapetalae</taxon>
        <taxon>rosids</taxon>
        <taxon>fabids</taxon>
        <taxon>Fabales</taxon>
        <taxon>Fabaceae</taxon>
        <taxon>Papilionoideae</taxon>
        <taxon>50 kb inversion clade</taxon>
        <taxon>genistoids sensu lato</taxon>
        <taxon>core genistoids</taxon>
        <taxon>Genisteae</taxon>
        <taxon>Lupinus</taxon>
    </lineage>
</organism>
<keyword evidence="5" id="KW-0804">Transcription</keyword>
<protein>
    <submittedName>
        <fullName evidence="10">Uncharacterized protein</fullName>
    </submittedName>
</protein>
<dbReference type="FunFam" id="1.10.10.60:FF:000001">
    <property type="entry name" value="MYB-related transcription factor"/>
    <property type="match status" value="1"/>
</dbReference>
<gene>
    <name evidence="10" type="ORF">LLUT_LOCUS3212</name>
</gene>
<keyword evidence="2" id="KW-0677">Repeat</keyword>
<comment type="subcellular location">
    <subcellularLocation>
        <location evidence="1">Nucleus</location>
    </subcellularLocation>
</comment>
<keyword evidence="11" id="KW-1185">Reference proteome</keyword>